<dbReference type="EMBL" id="JAUIZM010000009">
    <property type="protein sequence ID" value="KAK1367193.1"/>
    <property type="molecule type" value="Genomic_DNA"/>
</dbReference>
<dbReference type="SUPFAM" id="SSF81383">
    <property type="entry name" value="F-box domain"/>
    <property type="match status" value="1"/>
</dbReference>
<keyword evidence="3" id="KW-1185">Reference proteome</keyword>
<accession>A0AAD8HIA6</accession>
<evidence type="ECO:0008006" key="4">
    <source>
        <dbReference type="Google" id="ProtNLM"/>
    </source>
</evidence>
<gene>
    <name evidence="2" type="ORF">POM88_042754</name>
</gene>
<evidence type="ECO:0000313" key="3">
    <source>
        <dbReference type="Proteomes" id="UP001237642"/>
    </source>
</evidence>
<reference evidence="2" key="1">
    <citation type="submission" date="2023-02" db="EMBL/GenBank/DDBJ databases">
        <title>Genome of toxic invasive species Heracleum sosnowskyi carries increased number of genes despite the absence of recent whole-genome duplications.</title>
        <authorList>
            <person name="Schelkunov M."/>
            <person name="Shtratnikova V."/>
            <person name="Makarenko M."/>
            <person name="Klepikova A."/>
            <person name="Omelchenko D."/>
            <person name="Novikova G."/>
            <person name="Obukhova E."/>
            <person name="Bogdanov V."/>
            <person name="Penin A."/>
            <person name="Logacheva M."/>
        </authorList>
    </citation>
    <scope>NUCLEOTIDE SEQUENCE</scope>
    <source>
        <strain evidence="2">Hsosn_3</strain>
        <tissue evidence="2">Leaf</tissue>
    </source>
</reference>
<dbReference type="PANTHER" id="PTHR31672:SF13">
    <property type="entry name" value="F-BOX PROTEIN CPR30-LIKE"/>
    <property type="match status" value="1"/>
</dbReference>
<evidence type="ECO:0000256" key="1">
    <source>
        <dbReference type="SAM" id="MobiDB-lite"/>
    </source>
</evidence>
<dbReference type="AlphaFoldDB" id="A0AAD8HIA6"/>
<name>A0AAD8HIA6_9APIA</name>
<organism evidence="2 3">
    <name type="scientific">Heracleum sosnowskyi</name>
    <dbReference type="NCBI Taxonomy" id="360622"/>
    <lineage>
        <taxon>Eukaryota</taxon>
        <taxon>Viridiplantae</taxon>
        <taxon>Streptophyta</taxon>
        <taxon>Embryophyta</taxon>
        <taxon>Tracheophyta</taxon>
        <taxon>Spermatophyta</taxon>
        <taxon>Magnoliopsida</taxon>
        <taxon>eudicotyledons</taxon>
        <taxon>Gunneridae</taxon>
        <taxon>Pentapetalae</taxon>
        <taxon>asterids</taxon>
        <taxon>campanulids</taxon>
        <taxon>Apiales</taxon>
        <taxon>Apiaceae</taxon>
        <taxon>Apioideae</taxon>
        <taxon>apioid superclade</taxon>
        <taxon>Tordylieae</taxon>
        <taxon>Tordyliinae</taxon>
        <taxon>Heracleum</taxon>
    </lineage>
</organism>
<feature type="region of interest" description="Disordered" evidence="1">
    <location>
        <begin position="1"/>
        <end position="27"/>
    </location>
</feature>
<evidence type="ECO:0000313" key="2">
    <source>
        <dbReference type="EMBL" id="KAK1367193.1"/>
    </source>
</evidence>
<dbReference type="InterPro" id="IPR050796">
    <property type="entry name" value="SCF_F-box_component"/>
</dbReference>
<reference evidence="2" key="2">
    <citation type="submission" date="2023-05" db="EMBL/GenBank/DDBJ databases">
        <authorList>
            <person name="Schelkunov M.I."/>
        </authorList>
    </citation>
    <scope>NUCLEOTIDE SEQUENCE</scope>
    <source>
        <strain evidence="2">Hsosn_3</strain>
        <tissue evidence="2">Leaf</tissue>
    </source>
</reference>
<protein>
    <recommendedName>
        <fullName evidence="4">F-box domain-containing protein</fullName>
    </recommendedName>
</protein>
<dbReference type="Proteomes" id="UP001237642">
    <property type="component" value="Unassembled WGS sequence"/>
</dbReference>
<dbReference type="InterPro" id="IPR036047">
    <property type="entry name" value="F-box-like_dom_sf"/>
</dbReference>
<sequence>MLKKLEKSETKKTELPMLKKLEKSETKKTELPMLKKLEKSETKKTELPEKIIYTHILPRLPILSVIRFKTVSKSWYAVLSSPKFLKEHSAALSLADDCLIVHKYKSFIAGTPSPKFVVLTPDPCRELTIKSYPNNFIPGDLIGSVDGLVGLRCRDKFWLWNPALRKSLELTLPQNISSCLSEVGLCVENLTQSGISFDHGSSDFKVVVCFVGLPPKTTYGLVYSCKRALWERIRVPTDIDCDNYPQTGPVAFIRDCPYWKTISIDDGLGNDDRLGFGATKFQPDKREFISLPYFRPHQKTDPRIHYQFVNMKDSLTLFAHDCLEIESPKMDVYCLENNVWTKIYRITLPEHHRSIKSFYMWCPSQGFQYRDELVVYEQDGKYYCYNQKSKEIKPFRSKMSDISSNLLCICYRYNPTLRLLPGMESINE</sequence>
<comment type="caution">
    <text evidence="2">The sequence shown here is derived from an EMBL/GenBank/DDBJ whole genome shotgun (WGS) entry which is preliminary data.</text>
</comment>
<dbReference type="PANTHER" id="PTHR31672">
    <property type="entry name" value="BNACNNG10540D PROTEIN"/>
    <property type="match status" value="1"/>
</dbReference>
<proteinExistence type="predicted"/>